<reference evidence="2" key="2">
    <citation type="submission" date="2020-05" db="UniProtKB">
        <authorList>
            <consortium name="EnsemblMetazoa"/>
        </authorList>
    </citation>
    <scope>IDENTIFICATION</scope>
    <source>
        <strain evidence="2">CM1001059</strain>
    </source>
</reference>
<dbReference type="Proteomes" id="UP000075902">
    <property type="component" value="Unassembled WGS sequence"/>
</dbReference>
<proteinExistence type="predicted"/>
<name>A0A182TY44_9DIPT</name>
<dbReference type="AlphaFoldDB" id="A0A182TY44"/>
<evidence type="ECO:0000256" key="1">
    <source>
        <dbReference type="SAM" id="MobiDB-lite"/>
    </source>
</evidence>
<feature type="compositionally biased region" description="Polar residues" evidence="1">
    <location>
        <begin position="63"/>
        <end position="74"/>
    </location>
</feature>
<dbReference type="EnsemblMetazoa" id="AMEC010416-RA">
    <property type="protein sequence ID" value="AMEC010416-PA"/>
    <property type="gene ID" value="AMEC010416"/>
</dbReference>
<evidence type="ECO:0000313" key="3">
    <source>
        <dbReference type="Proteomes" id="UP000075902"/>
    </source>
</evidence>
<keyword evidence="3" id="KW-1185">Reference proteome</keyword>
<feature type="compositionally biased region" description="Acidic residues" evidence="1">
    <location>
        <begin position="97"/>
        <end position="116"/>
    </location>
</feature>
<accession>A0A182TY44</accession>
<dbReference type="VEuPathDB" id="VectorBase:AMEC010416"/>
<evidence type="ECO:0000313" key="2">
    <source>
        <dbReference type="EnsemblMetazoa" id="AMEC010416-PA"/>
    </source>
</evidence>
<reference evidence="3" key="1">
    <citation type="submission" date="2014-01" db="EMBL/GenBank/DDBJ databases">
        <title>The Genome Sequence of Anopheles melas CM1001059_A (V2).</title>
        <authorList>
            <consortium name="The Broad Institute Genomics Platform"/>
            <person name="Neafsey D.E."/>
            <person name="Besansky N."/>
            <person name="Howell P."/>
            <person name="Walton C."/>
            <person name="Young S.K."/>
            <person name="Zeng Q."/>
            <person name="Gargeya S."/>
            <person name="Fitzgerald M."/>
            <person name="Haas B."/>
            <person name="Abouelleil A."/>
            <person name="Allen A.W."/>
            <person name="Alvarado L."/>
            <person name="Arachchi H.M."/>
            <person name="Berlin A.M."/>
            <person name="Chapman S.B."/>
            <person name="Gainer-Dewar J."/>
            <person name="Goldberg J."/>
            <person name="Griggs A."/>
            <person name="Gujja S."/>
            <person name="Hansen M."/>
            <person name="Howarth C."/>
            <person name="Imamovic A."/>
            <person name="Ireland A."/>
            <person name="Larimer J."/>
            <person name="McCowan C."/>
            <person name="Murphy C."/>
            <person name="Pearson M."/>
            <person name="Poon T.W."/>
            <person name="Priest M."/>
            <person name="Roberts A."/>
            <person name="Saif S."/>
            <person name="Shea T."/>
            <person name="Sisk P."/>
            <person name="Sykes S."/>
            <person name="Wortman J."/>
            <person name="Nusbaum C."/>
            <person name="Birren B."/>
        </authorList>
    </citation>
    <scope>NUCLEOTIDE SEQUENCE [LARGE SCALE GENOMIC DNA]</scope>
    <source>
        <strain evidence="3">CM1001059</strain>
    </source>
</reference>
<organism evidence="2 3">
    <name type="scientific">Anopheles melas</name>
    <dbReference type="NCBI Taxonomy" id="34690"/>
    <lineage>
        <taxon>Eukaryota</taxon>
        <taxon>Metazoa</taxon>
        <taxon>Ecdysozoa</taxon>
        <taxon>Arthropoda</taxon>
        <taxon>Hexapoda</taxon>
        <taxon>Insecta</taxon>
        <taxon>Pterygota</taxon>
        <taxon>Neoptera</taxon>
        <taxon>Endopterygota</taxon>
        <taxon>Diptera</taxon>
        <taxon>Nematocera</taxon>
        <taxon>Culicoidea</taxon>
        <taxon>Culicidae</taxon>
        <taxon>Anophelinae</taxon>
        <taxon>Anopheles</taxon>
    </lineage>
</organism>
<feature type="region of interest" description="Disordered" evidence="1">
    <location>
        <begin position="1"/>
        <end position="128"/>
    </location>
</feature>
<feature type="compositionally biased region" description="Basic and acidic residues" evidence="1">
    <location>
        <begin position="13"/>
        <end position="31"/>
    </location>
</feature>
<sequence length="128" mass="14401">MRCAKFSGSIENIRPDTVGRARDEPENDPERMMAAILGREKPRHQRRAGEDPVAASERIQVSDGESGSCGQNRMEQALGPPPNARTPRLSSRCFWSVEEEEEEEEEEEMEDGEMEVLPDRRRGVCGNA</sequence>
<protein>
    <submittedName>
        <fullName evidence="2">Uncharacterized protein</fullName>
    </submittedName>
</protein>